<dbReference type="PANTHER" id="PTHR36174:SF1">
    <property type="entry name" value="LIPID II:GLYCINE GLYCYLTRANSFERASE"/>
    <property type="match status" value="1"/>
</dbReference>
<dbReference type="InterPro" id="IPR016181">
    <property type="entry name" value="Acyl_CoA_acyltransferase"/>
</dbReference>
<evidence type="ECO:0000256" key="4">
    <source>
        <dbReference type="ARBA" id="ARBA00022984"/>
    </source>
</evidence>
<accession>A0AA41R1F3</accession>
<protein>
    <submittedName>
        <fullName evidence="7">Peptidoglycan bridge formation glycyltransferase FemA/FemB family protein</fullName>
    </submittedName>
</protein>
<dbReference type="EMBL" id="JALJRB010000010">
    <property type="protein sequence ID" value="MCJ8501122.1"/>
    <property type="molecule type" value="Genomic_DNA"/>
</dbReference>
<dbReference type="InterPro" id="IPR050644">
    <property type="entry name" value="PG_Glycine_Bridge_Synth"/>
</dbReference>
<dbReference type="RefSeq" id="WP_246907398.1">
    <property type="nucleotide sequence ID" value="NZ_JALJRB010000010.1"/>
</dbReference>
<dbReference type="PANTHER" id="PTHR36174">
    <property type="entry name" value="LIPID II:GLYCINE GLYCYLTRANSFERASE"/>
    <property type="match status" value="1"/>
</dbReference>
<keyword evidence="6" id="KW-0961">Cell wall biogenesis/degradation</keyword>
<dbReference type="GO" id="GO:0009252">
    <property type="term" value="P:peptidoglycan biosynthetic process"/>
    <property type="evidence" value="ECO:0007669"/>
    <property type="project" value="UniProtKB-KW"/>
</dbReference>
<keyword evidence="5" id="KW-0012">Acyltransferase</keyword>
<proteinExistence type="inferred from homology"/>
<evidence type="ECO:0000256" key="5">
    <source>
        <dbReference type="ARBA" id="ARBA00023315"/>
    </source>
</evidence>
<dbReference type="PROSITE" id="PS51191">
    <property type="entry name" value="FEMABX"/>
    <property type="match status" value="1"/>
</dbReference>
<dbReference type="InterPro" id="IPR003447">
    <property type="entry name" value="FEMABX"/>
</dbReference>
<evidence type="ECO:0000256" key="1">
    <source>
        <dbReference type="ARBA" id="ARBA00009943"/>
    </source>
</evidence>
<evidence type="ECO:0000313" key="8">
    <source>
        <dbReference type="Proteomes" id="UP001165427"/>
    </source>
</evidence>
<dbReference type="Proteomes" id="UP001165427">
    <property type="component" value="Unassembled WGS sequence"/>
</dbReference>
<evidence type="ECO:0000256" key="6">
    <source>
        <dbReference type="ARBA" id="ARBA00023316"/>
    </source>
</evidence>
<keyword evidence="4" id="KW-0573">Peptidoglycan synthesis</keyword>
<evidence type="ECO:0000313" key="7">
    <source>
        <dbReference type="EMBL" id="MCJ8501122.1"/>
    </source>
</evidence>
<dbReference type="GO" id="GO:0008360">
    <property type="term" value="P:regulation of cell shape"/>
    <property type="evidence" value="ECO:0007669"/>
    <property type="project" value="UniProtKB-KW"/>
</dbReference>
<name>A0AA41R1F3_9BACT</name>
<reference evidence="7" key="1">
    <citation type="submission" date="2022-04" db="EMBL/GenBank/DDBJ databases">
        <title>Desulfatitalea alkaliphila sp. nov., a novel anaerobic sulfate-reducing bacterium isolated from terrestrial mud volcano, Taman Peninsula, Russia.</title>
        <authorList>
            <person name="Khomyakova M.A."/>
            <person name="Merkel A.Y."/>
            <person name="Slobodkin A.I."/>
        </authorList>
    </citation>
    <scope>NUCLEOTIDE SEQUENCE</scope>
    <source>
        <strain evidence="7">M08but</strain>
    </source>
</reference>
<dbReference type="SUPFAM" id="SSF55729">
    <property type="entry name" value="Acyl-CoA N-acyltransferases (Nat)"/>
    <property type="match status" value="1"/>
</dbReference>
<organism evidence="7 8">
    <name type="scientific">Desulfatitalea alkaliphila</name>
    <dbReference type="NCBI Taxonomy" id="2929485"/>
    <lineage>
        <taxon>Bacteria</taxon>
        <taxon>Pseudomonadati</taxon>
        <taxon>Thermodesulfobacteriota</taxon>
        <taxon>Desulfobacteria</taxon>
        <taxon>Desulfobacterales</taxon>
        <taxon>Desulfosarcinaceae</taxon>
        <taxon>Desulfatitalea</taxon>
    </lineage>
</organism>
<evidence type="ECO:0000256" key="2">
    <source>
        <dbReference type="ARBA" id="ARBA00022679"/>
    </source>
</evidence>
<dbReference type="Gene3D" id="3.40.630.30">
    <property type="match status" value="2"/>
</dbReference>
<keyword evidence="8" id="KW-1185">Reference proteome</keyword>
<dbReference type="Pfam" id="PF02388">
    <property type="entry name" value="FemAB"/>
    <property type="match status" value="2"/>
</dbReference>
<dbReference type="AlphaFoldDB" id="A0AA41R1F3"/>
<keyword evidence="2" id="KW-0808">Transferase</keyword>
<gene>
    <name evidence="7" type="ORF">MRX98_11110</name>
</gene>
<dbReference type="GO" id="GO:0016755">
    <property type="term" value="F:aminoacyltransferase activity"/>
    <property type="evidence" value="ECO:0007669"/>
    <property type="project" value="InterPro"/>
</dbReference>
<dbReference type="GO" id="GO:0071555">
    <property type="term" value="P:cell wall organization"/>
    <property type="evidence" value="ECO:0007669"/>
    <property type="project" value="UniProtKB-KW"/>
</dbReference>
<evidence type="ECO:0000256" key="3">
    <source>
        <dbReference type="ARBA" id="ARBA00022960"/>
    </source>
</evidence>
<comment type="caution">
    <text evidence="7">The sequence shown here is derived from an EMBL/GenBank/DDBJ whole genome shotgun (WGS) entry which is preliminary data.</text>
</comment>
<keyword evidence="3" id="KW-0133">Cell shape</keyword>
<sequence>MKQAMEVMLQPKGSQALLPTDILFQSVYWGDVKRRLGWRAHAFDIDGKASTQDMLVLSKPIGRNAVAAYVPQGPEWAPAQESYGPYLEALSAELVRHIGDNVAFIRYDLPWESTYAREIECLERYDFPDPGIREIRMNFGTKHWRLKKAPNDMTVAHSCVVDIVDENRMLSRMKSKTRYNINLARRKGVQVKPGTVEDLPVFYELYRRTAERNGFRTAAYRFFEVLFPNDGDHREKSEIALLLATHGSDVLAGAIIAVCGKVALFLHGASGNLKRNLMGSYALHWEAMKWAAHRDCHTYDMGAVAPNGNPQHPFFGMYRFKSGFGGRIVHQSGTWDYAVKEDVYTAFRNWEATSLESRGLEMTPGIASGM</sequence>
<comment type="similarity">
    <text evidence="1">Belongs to the FemABX family.</text>
</comment>